<keyword evidence="1" id="KW-0472">Membrane</keyword>
<organism evidence="2 3">
    <name type="scientific">Anaerorhabdus furcosa</name>
    <dbReference type="NCBI Taxonomy" id="118967"/>
    <lineage>
        <taxon>Bacteria</taxon>
        <taxon>Bacillati</taxon>
        <taxon>Bacillota</taxon>
        <taxon>Erysipelotrichia</taxon>
        <taxon>Erysipelotrichales</taxon>
        <taxon>Erysipelotrichaceae</taxon>
        <taxon>Anaerorhabdus</taxon>
    </lineage>
</organism>
<name>A0A1T4JYK3_9FIRM</name>
<dbReference type="EMBL" id="FUWY01000001">
    <property type="protein sequence ID" value="SJZ35260.1"/>
    <property type="molecule type" value="Genomic_DNA"/>
</dbReference>
<feature type="transmembrane region" description="Helical" evidence="1">
    <location>
        <begin position="12"/>
        <end position="33"/>
    </location>
</feature>
<dbReference type="RefSeq" id="WP_078710640.1">
    <property type="nucleotide sequence ID" value="NZ_FUWY01000001.1"/>
</dbReference>
<sequence length="145" mass="16492">MRNSKNFGLSVGYSSILIVFVILVFVSFSTLSYKQAETSLNRVNKSIAILTENYDADTKAMEVRYEIDQILARSNSMDEAKIILTNTLDNINLLDNTVDYTIMINDNARLEVKLNLNVEEMNSEILSWIVVTNNEGDYSQKGFNF</sequence>
<keyword evidence="1" id="KW-1133">Transmembrane helix</keyword>
<reference evidence="3" key="1">
    <citation type="submission" date="2017-02" db="EMBL/GenBank/DDBJ databases">
        <authorList>
            <person name="Varghese N."/>
            <person name="Submissions S."/>
        </authorList>
    </citation>
    <scope>NUCLEOTIDE SEQUENCE [LARGE SCALE GENOMIC DNA]</scope>
    <source>
        <strain evidence="3">ATCC 25662</strain>
    </source>
</reference>
<proteinExistence type="predicted"/>
<dbReference type="Proteomes" id="UP000243297">
    <property type="component" value="Unassembled WGS sequence"/>
</dbReference>
<dbReference type="AlphaFoldDB" id="A0A1T4JYK3"/>
<evidence type="ECO:0000256" key="1">
    <source>
        <dbReference type="SAM" id="Phobius"/>
    </source>
</evidence>
<keyword evidence="1" id="KW-0812">Transmembrane</keyword>
<accession>A0A1T4JYK3</accession>
<dbReference type="STRING" id="118967.SAMN02745191_0176"/>
<keyword evidence="3" id="KW-1185">Reference proteome</keyword>
<gene>
    <name evidence="2" type="ORF">SAMN02745191_0176</name>
</gene>
<evidence type="ECO:0000313" key="3">
    <source>
        <dbReference type="Proteomes" id="UP000243297"/>
    </source>
</evidence>
<protein>
    <submittedName>
        <fullName evidence="2">Uncharacterized protein</fullName>
    </submittedName>
</protein>
<evidence type="ECO:0000313" key="2">
    <source>
        <dbReference type="EMBL" id="SJZ35260.1"/>
    </source>
</evidence>